<keyword evidence="1" id="KW-0812">Transmembrane</keyword>
<name>A0A5B8RES6_9ZZZZ</name>
<dbReference type="EMBL" id="MN079099">
    <property type="protein sequence ID" value="QEA05335.1"/>
    <property type="molecule type" value="Genomic_DNA"/>
</dbReference>
<proteinExistence type="predicted"/>
<feature type="transmembrane region" description="Helical" evidence="1">
    <location>
        <begin position="7"/>
        <end position="28"/>
    </location>
</feature>
<dbReference type="AlphaFoldDB" id="A0A5B8RES6"/>
<evidence type="ECO:0000256" key="1">
    <source>
        <dbReference type="SAM" id="Phobius"/>
    </source>
</evidence>
<feature type="transmembrane region" description="Helical" evidence="1">
    <location>
        <begin position="56"/>
        <end position="79"/>
    </location>
</feature>
<protein>
    <submittedName>
        <fullName evidence="2">Uncharacterized protein</fullName>
    </submittedName>
</protein>
<keyword evidence="1" id="KW-1133">Transmembrane helix</keyword>
<sequence length="83" mass="8795">MSGKDLGGSIFLAGLTVVLIGSVAYGLLTGEIPTLGGTGRYEADILWQSREDEPQLFWFAVSYHLVIAIVAAVLGVRIAGDEE</sequence>
<keyword evidence="1" id="KW-0472">Membrane</keyword>
<organism evidence="2">
    <name type="scientific">uncultured organism</name>
    <dbReference type="NCBI Taxonomy" id="155900"/>
    <lineage>
        <taxon>unclassified sequences</taxon>
        <taxon>environmental samples</taxon>
    </lineage>
</organism>
<reference evidence="2" key="1">
    <citation type="submission" date="2019-06" db="EMBL/GenBank/DDBJ databases">
        <authorList>
            <person name="Murdoch R.W."/>
            <person name="Fathepure B."/>
        </authorList>
    </citation>
    <scope>NUCLEOTIDE SEQUENCE</scope>
</reference>
<accession>A0A5B8RES6</accession>
<evidence type="ECO:0000313" key="2">
    <source>
        <dbReference type="EMBL" id="QEA05335.1"/>
    </source>
</evidence>
<gene>
    <name evidence="2" type="ORF">KBTEX_01655</name>
</gene>